<dbReference type="SUPFAM" id="SSF48403">
    <property type="entry name" value="Ankyrin repeat"/>
    <property type="match status" value="1"/>
</dbReference>
<dbReference type="GO" id="GO:0046872">
    <property type="term" value="F:metal ion binding"/>
    <property type="evidence" value="ECO:0007669"/>
    <property type="project" value="UniProtKB-KW"/>
</dbReference>
<dbReference type="SMART" id="SM00248">
    <property type="entry name" value="ANK"/>
    <property type="match status" value="2"/>
</dbReference>
<keyword evidence="5" id="KW-1185">Reference proteome</keyword>
<evidence type="ECO:0000313" key="4">
    <source>
        <dbReference type="EMBL" id="CAK9144400.1"/>
    </source>
</evidence>
<sequence length="205" mass="22677">MLMYAEKSYVRKPKDNCLVVQQMWEAVRANDKKAVYSLIVNYEADVNAVYDQASSCSSLTLAKVMLQEQTSLDHNSGCLIRETSGKSFLNSSSVANTSEGRMVEDIDGCSLLHLACEAADIGMLELLLQYGANMNVRDSRGQTPLHQCILRKKATFAKLLLSRGADPQAINGEGNTPLDLAVESKFDDYEEKRMFTNLIVPREAG</sequence>
<proteinExistence type="predicted"/>
<evidence type="ECO:0000256" key="3">
    <source>
        <dbReference type="PROSITE-ProRule" id="PRU00023"/>
    </source>
</evidence>
<dbReference type="PROSITE" id="PS50297">
    <property type="entry name" value="ANK_REP_REGION"/>
    <property type="match status" value="2"/>
</dbReference>
<feature type="repeat" description="ANK" evidence="3">
    <location>
        <begin position="107"/>
        <end position="139"/>
    </location>
</feature>
<evidence type="ECO:0000256" key="2">
    <source>
        <dbReference type="ARBA" id="ARBA00022833"/>
    </source>
</evidence>
<dbReference type="Gene3D" id="1.25.40.20">
    <property type="entry name" value="Ankyrin repeat-containing domain"/>
    <property type="match status" value="1"/>
</dbReference>
<reference evidence="4 5" key="1">
    <citation type="submission" date="2024-02" db="EMBL/GenBank/DDBJ databases">
        <authorList>
            <person name="Vignale AGUSTIN F."/>
            <person name="Sosa J E."/>
            <person name="Modenutti C."/>
        </authorList>
    </citation>
    <scope>NUCLEOTIDE SEQUENCE [LARGE SCALE GENOMIC DNA]</scope>
</reference>
<accession>A0ABC8RII4</accession>
<feature type="repeat" description="ANK" evidence="3">
    <location>
        <begin position="140"/>
        <end position="172"/>
    </location>
</feature>
<dbReference type="Pfam" id="PF12796">
    <property type="entry name" value="Ank_2"/>
    <property type="match status" value="1"/>
</dbReference>
<dbReference type="InterPro" id="IPR002110">
    <property type="entry name" value="Ankyrin_rpt"/>
</dbReference>
<name>A0ABC8RII4_9AQUA</name>
<evidence type="ECO:0000256" key="1">
    <source>
        <dbReference type="ARBA" id="ARBA00022723"/>
    </source>
</evidence>
<dbReference type="InterPro" id="IPR036770">
    <property type="entry name" value="Ankyrin_rpt-contain_sf"/>
</dbReference>
<dbReference type="PANTHER" id="PTHR23180:SF160">
    <property type="entry name" value="ADP-RIBOSYLATION FACTOR GTPASE-ACTIVATING PROTEIN EFFECTOR PROTEIN 1"/>
    <property type="match status" value="1"/>
</dbReference>
<dbReference type="InterPro" id="IPR045258">
    <property type="entry name" value="ACAP1/2/3-like"/>
</dbReference>
<keyword evidence="2" id="KW-0862">Zinc</keyword>
<protein>
    <submittedName>
        <fullName evidence="4">Uncharacterized protein</fullName>
    </submittedName>
</protein>
<dbReference type="EMBL" id="CAUOFW020001391">
    <property type="protein sequence ID" value="CAK9144400.1"/>
    <property type="molecule type" value="Genomic_DNA"/>
</dbReference>
<dbReference type="AlphaFoldDB" id="A0ABC8RII4"/>
<dbReference type="Proteomes" id="UP001642360">
    <property type="component" value="Unassembled WGS sequence"/>
</dbReference>
<evidence type="ECO:0000313" key="5">
    <source>
        <dbReference type="Proteomes" id="UP001642360"/>
    </source>
</evidence>
<keyword evidence="3" id="KW-0040">ANK repeat</keyword>
<gene>
    <name evidence="4" type="ORF">ILEXP_LOCUS12152</name>
</gene>
<keyword evidence="1" id="KW-0479">Metal-binding</keyword>
<dbReference type="PROSITE" id="PS50088">
    <property type="entry name" value="ANK_REPEAT"/>
    <property type="match status" value="2"/>
</dbReference>
<dbReference type="PANTHER" id="PTHR23180">
    <property type="entry name" value="CENTAURIN/ARF"/>
    <property type="match status" value="1"/>
</dbReference>
<comment type="caution">
    <text evidence="4">The sequence shown here is derived from an EMBL/GenBank/DDBJ whole genome shotgun (WGS) entry which is preliminary data.</text>
</comment>
<organism evidence="4 5">
    <name type="scientific">Ilex paraguariensis</name>
    <name type="common">yerba mate</name>
    <dbReference type="NCBI Taxonomy" id="185542"/>
    <lineage>
        <taxon>Eukaryota</taxon>
        <taxon>Viridiplantae</taxon>
        <taxon>Streptophyta</taxon>
        <taxon>Embryophyta</taxon>
        <taxon>Tracheophyta</taxon>
        <taxon>Spermatophyta</taxon>
        <taxon>Magnoliopsida</taxon>
        <taxon>eudicotyledons</taxon>
        <taxon>Gunneridae</taxon>
        <taxon>Pentapetalae</taxon>
        <taxon>asterids</taxon>
        <taxon>campanulids</taxon>
        <taxon>Aquifoliales</taxon>
        <taxon>Aquifoliaceae</taxon>
        <taxon>Ilex</taxon>
    </lineage>
</organism>